<comment type="catalytic activity">
    <reaction evidence="1 10">
        <text>S-ubiquitinyl-[E2 ubiquitin-conjugating enzyme]-L-cysteine + [acceptor protein]-L-lysine = [E2 ubiquitin-conjugating enzyme]-L-cysteine + N(6)-ubiquitinyl-[acceptor protein]-L-lysine.</text>
        <dbReference type="EC" id="2.3.2.27"/>
    </reaction>
</comment>
<evidence type="ECO:0000259" key="12">
    <source>
        <dbReference type="PROSITE" id="PS51157"/>
    </source>
</evidence>
<feature type="zinc finger region" description="UBR-type" evidence="9">
    <location>
        <begin position="79"/>
        <end position="150"/>
    </location>
</feature>
<dbReference type="InterPro" id="IPR044046">
    <property type="entry name" value="E3_ligase_UBR-like_C"/>
</dbReference>
<evidence type="ECO:0000256" key="1">
    <source>
        <dbReference type="ARBA" id="ARBA00000900"/>
    </source>
</evidence>
<keyword evidence="7 10" id="KW-0862">Zinc</keyword>
<dbReference type="InterPro" id="IPR055194">
    <property type="entry name" value="UBR1-like_WH"/>
</dbReference>
<evidence type="ECO:0000313" key="13">
    <source>
        <dbReference type="EMBL" id="KAJ6638423.1"/>
    </source>
</evidence>
<dbReference type="FunFam" id="2.10.110.30:FF:000002">
    <property type="entry name" value="Putative e3 ubiquitin-protein ligase ubr3"/>
    <property type="match status" value="1"/>
</dbReference>
<dbReference type="SMART" id="SM00396">
    <property type="entry name" value="ZnF_UBR1"/>
    <property type="match status" value="1"/>
</dbReference>
<evidence type="ECO:0000256" key="9">
    <source>
        <dbReference type="PROSITE-ProRule" id="PRU00508"/>
    </source>
</evidence>
<comment type="function">
    <text evidence="10">Ubiquitin ligase protein which is a component of the N-end rule pathway. Recognizes and binds to proteins bearing specific N-terminal residues that are destabilizing according to the N-end rule, leading to their ubiquitination and subsequent degradation.</text>
</comment>
<keyword evidence="6 10" id="KW-0833">Ubl conjugation pathway</keyword>
<feature type="domain" description="UBR-type" evidence="12">
    <location>
        <begin position="79"/>
        <end position="150"/>
    </location>
</feature>
<dbReference type="InterPro" id="IPR003126">
    <property type="entry name" value="Znf_UBR"/>
</dbReference>
<dbReference type="GO" id="GO:0005737">
    <property type="term" value="C:cytoplasm"/>
    <property type="evidence" value="ECO:0007669"/>
    <property type="project" value="TreeGrafter"/>
</dbReference>
<evidence type="ECO:0000256" key="5">
    <source>
        <dbReference type="ARBA" id="ARBA00022771"/>
    </source>
</evidence>
<gene>
    <name evidence="13" type="primary">Ubr3</name>
    <name evidence="13" type="ORF">Bhyg_11158</name>
</gene>
<dbReference type="PANTHER" id="PTHR21497">
    <property type="entry name" value="UBIQUITIN LIGASE E3 ALPHA-RELATED"/>
    <property type="match status" value="1"/>
</dbReference>
<sequence>AKRIMGLGKRGSAAFINDEILKCSQGSKNDNLTALLRTILDPDSNIDDTENIDWCKWIIAGGRTLSDFAATVASYDNHAKCGLVWVPHVVAYRCRTCGISPCMSICRNCFKKGDHATHDFNMFLSQAGGACDCGDTSVMKAEGFCSDHGINNSSNKSPIPKDLMAVAEAVMPQLLLRLLYHFRDSETEEHAKKCDEYIGMLMELNNMGELMRRVMTKALINPQLYAELVEPNYDEEDAFQEYMIASKHRYQAAVEEFPTPDVPAEYRELTALAESIVHSTLLEEFIFWTFKLEFPQNIVCFLLNMIPEQDYKEHLTRTFVMHYSRIPSVLELSKDPDTLSNRVVHMSVQLFSNESLALKMVRELNLLHVMVISLKMMMTKNLIENTLHDSSKNYHFVIDCSKPVMKDHCYWPLVSDFNNVLSHESVALVFLRDDKLVDMWFQFLFMLQGMNVNERETGTHVEYEPGSYYAAFSCELEASAYPMWSIISHLKDSSYTALTTNILRFCINYLQEWLDAIFLLQPKIEPREMMVASFHFPLHRYLAAFTCQAVKCMGMSLKNILPPTNLLTLLMIHPLRVQCSNTERIDSSNKWFEKSFFYEILAGIWIRNGLQIKGQAMTYIQANFCNSMVDMDLFFLQICATQLPAHTFLTTAIEVFGVKDWLGMCPLTTSHELEQDSMLEGLLTFLATLVTSRTNLGNNEQTQCIIEISALLATGDKTHSQLLELMPERSGNAHTRNFDTFLEELSNFRRPPQSSENLEQGLFIPVAAVWEKYYDPLHVLLRAIHRRDFQNSMDRFTNYVKQQNKMPKSGVLWPPFRLPRSVCANYSDPSFVLHSRVFHSTILGILYRAVHSHNISEHMLALAIFLLEVAVTTDAGNSIKDTVLECGRSPSAAHREDRDPPELLNCYPGDCLSENLRYCVPRISLASPEPQGATCANYTIFDSDVEYDISESETLPMLVGNADGIHQSSGMELAVPHDLTVGVPQDLSLVRGQSLVLHENTDDATLDEDMSPTTQSLPPITMSENDQAITEYLPDRQSELHIDTHLPMEQSTMMEVAIRRNLGPPSIQSSNNSREVFRPTANAATGMLLPFQRVQPVPVTSTNLDVVPIQTTGPPRIHSGVKSKTVESNNSLDDSIVFEESIISLLLKLHSQLSGSLDSFSLNENVSDVEDMVIDSEPGPSNREYFNQNQSNFATVTDSRIGDGPFFIGKLLHKIANLDDLCASKINEVRHRMWPNQREKQAEQKAAETREKEERSKRAKERQQKMMEDFANKQKKFMETSAEGMDCCDDEEEEVEQLREKEYVCIICNRTNPSTEHNPIGLVVLVESSGVVGHRRKTSQRLLLPLNDEDHQKPGRHVRLATEFNRRTTLLSAKFGSESWFLSNNLAYESGVHVQSCGHHVHLSCHDAYLNSLYTSQRHQNLNVERGEFLCPVCRQLSNSFLPLSPILDRPTPMIRVPSPPFRDLVTELTTLIKENERPPTSTILSEAMGRAMEDMTNSIYRKAKRRPTPTLRNLFLFVTSIARTNLEAEIIQRGGSLCSSNSIRFKPKRDCIVPLLHVLSAHVRVLTEWPLWRSWASLCGLPNDDSAPVPLLCMEYIPHLLSDPIALMLKFILLAPLHLDQVYFTCIVKVMYNLLYYQVVVQICYSLTESQCDEIMSKYSAEPMVPVTGVTNLGAAISFVLHEMLTKSSLLRCDSGDDQSNRPIDVNALELQVQELCLPFLRVASLLKHHLYHHELPEIALSDLEYSGLVSYLELIADTVQQGSFNAAMALCFLEGTERSLPKYWCYQLLEVQPPHEQTRELILYQHISWQQPRLLGLPREYEQLFTYYHEKSCSKCNTIPKESSICLLCGTIVCLKQLCCEEEKCCEAVRHTITCGGGAGIFLVVTSTYTIVIRGRRACLWGSLYLDEFDEEDRDLNVSSIRHEKNLDDENLKFTPNSCGCEDLIKYICGLCRRCISIVQILLS</sequence>
<name>A0A9Q0MUV0_9DIPT</name>
<dbReference type="Gene3D" id="2.10.110.30">
    <property type="match status" value="1"/>
</dbReference>
<dbReference type="PROSITE" id="PS51157">
    <property type="entry name" value="ZF_UBR"/>
    <property type="match status" value="1"/>
</dbReference>
<feature type="non-terminal residue" evidence="13">
    <location>
        <position position="1966"/>
    </location>
</feature>
<dbReference type="PANTHER" id="PTHR21497:SF39">
    <property type="entry name" value="E3 UBIQUITIN-PROTEIN LIGASE UBR3"/>
    <property type="match status" value="1"/>
</dbReference>
<evidence type="ECO:0000313" key="14">
    <source>
        <dbReference type="Proteomes" id="UP001151699"/>
    </source>
</evidence>
<comment type="similarity">
    <text evidence="8 10">Belongs to the E3 ubiquitin-protein ligase UBR1-like family.</text>
</comment>
<organism evidence="13 14">
    <name type="scientific">Pseudolycoriella hygida</name>
    <dbReference type="NCBI Taxonomy" id="35572"/>
    <lineage>
        <taxon>Eukaryota</taxon>
        <taxon>Metazoa</taxon>
        <taxon>Ecdysozoa</taxon>
        <taxon>Arthropoda</taxon>
        <taxon>Hexapoda</taxon>
        <taxon>Insecta</taxon>
        <taxon>Pterygota</taxon>
        <taxon>Neoptera</taxon>
        <taxon>Endopterygota</taxon>
        <taxon>Diptera</taxon>
        <taxon>Nematocera</taxon>
        <taxon>Sciaroidea</taxon>
        <taxon>Sciaridae</taxon>
        <taxon>Pseudolycoriella</taxon>
    </lineage>
</organism>
<reference evidence="13" key="1">
    <citation type="submission" date="2022-07" db="EMBL/GenBank/DDBJ databases">
        <authorList>
            <person name="Trinca V."/>
            <person name="Uliana J.V.C."/>
            <person name="Torres T.T."/>
            <person name="Ward R.J."/>
            <person name="Monesi N."/>
        </authorList>
    </citation>
    <scope>NUCLEOTIDE SEQUENCE</scope>
    <source>
        <strain evidence="13">HSMRA1968</strain>
        <tissue evidence="13">Whole embryos</tissue>
    </source>
</reference>
<evidence type="ECO:0000256" key="8">
    <source>
        <dbReference type="ARBA" id="ARBA00046341"/>
    </source>
</evidence>
<dbReference type="GO" id="GO:0061630">
    <property type="term" value="F:ubiquitin protein ligase activity"/>
    <property type="evidence" value="ECO:0007669"/>
    <property type="project" value="UniProtKB-UniRule"/>
</dbReference>
<dbReference type="CDD" id="cd16483">
    <property type="entry name" value="RING-H2_UBR3"/>
    <property type="match status" value="1"/>
</dbReference>
<evidence type="ECO:0000256" key="3">
    <source>
        <dbReference type="ARBA" id="ARBA00022679"/>
    </source>
</evidence>
<dbReference type="GO" id="GO:0016567">
    <property type="term" value="P:protein ubiquitination"/>
    <property type="evidence" value="ECO:0007669"/>
    <property type="project" value="UniProtKB-UniRule"/>
</dbReference>
<keyword evidence="14" id="KW-1185">Reference proteome</keyword>
<evidence type="ECO:0000256" key="4">
    <source>
        <dbReference type="ARBA" id="ARBA00022723"/>
    </source>
</evidence>
<proteinExistence type="inferred from homology"/>
<dbReference type="GO" id="GO:0071596">
    <property type="term" value="P:ubiquitin-dependent protein catabolic process via the N-end rule pathway"/>
    <property type="evidence" value="ECO:0007669"/>
    <property type="project" value="UniProtKB-UniRule"/>
</dbReference>
<evidence type="ECO:0000256" key="6">
    <source>
        <dbReference type="ARBA" id="ARBA00022786"/>
    </source>
</evidence>
<dbReference type="GO" id="GO:0008270">
    <property type="term" value="F:zinc ion binding"/>
    <property type="evidence" value="ECO:0007669"/>
    <property type="project" value="UniProtKB-UniRule"/>
</dbReference>
<feature type="region of interest" description="Disordered" evidence="11">
    <location>
        <begin position="1234"/>
        <end position="1264"/>
    </location>
</feature>
<dbReference type="Pfam" id="PF22960">
    <property type="entry name" value="WHD_UBR1"/>
    <property type="match status" value="1"/>
</dbReference>
<comment type="caution">
    <text evidence="13">The sequence shown here is derived from an EMBL/GenBank/DDBJ whole genome shotgun (WGS) entry which is preliminary data.</text>
</comment>
<protein>
    <recommendedName>
        <fullName evidence="10">E3 ubiquitin-protein ligase</fullName>
        <ecNumber evidence="10">2.3.2.27</ecNumber>
    </recommendedName>
</protein>
<dbReference type="InterPro" id="IPR039164">
    <property type="entry name" value="UBR1-like"/>
</dbReference>
<dbReference type="EMBL" id="WJQU01000003">
    <property type="protein sequence ID" value="KAJ6638423.1"/>
    <property type="molecule type" value="Genomic_DNA"/>
</dbReference>
<dbReference type="EC" id="2.3.2.27" evidence="10"/>
<evidence type="ECO:0000256" key="11">
    <source>
        <dbReference type="SAM" id="MobiDB-lite"/>
    </source>
</evidence>
<keyword evidence="3 10" id="KW-0808">Transferase</keyword>
<dbReference type="Pfam" id="PF18995">
    <property type="entry name" value="PRT6_C"/>
    <property type="match status" value="1"/>
</dbReference>
<comment type="pathway">
    <text evidence="2 10">Protein modification; protein ubiquitination.</text>
</comment>
<dbReference type="CDD" id="cd19673">
    <property type="entry name" value="UBR-box_UBR3"/>
    <property type="match status" value="1"/>
</dbReference>
<evidence type="ECO:0000256" key="2">
    <source>
        <dbReference type="ARBA" id="ARBA00004906"/>
    </source>
</evidence>
<keyword evidence="5 10" id="KW-0863">Zinc-finger</keyword>
<accession>A0A9Q0MUV0</accession>
<evidence type="ECO:0000256" key="10">
    <source>
        <dbReference type="RuleBase" id="RU366018"/>
    </source>
</evidence>
<dbReference type="Pfam" id="PF02207">
    <property type="entry name" value="zf-UBR"/>
    <property type="match status" value="1"/>
</dbReference>
<dbReference type="GO" id="GO:0000151">
    <property type="term" value="C:ubiquitin ligase complex"/>
    <property type="evidence" value="ECO:0007669"/>
    <property type="project" value="TreeGrafter"/>
</dbReference>
<dbReference type="Proteomes" id="UP001151699">
    <property type="component" value="Chromosome X"/>
</dbReference>
<keyword evidence="4 10" id="KW-0479">Metal-binding</keyword>
<evidence type="ECO:0000256" key="7">
    <source>
        <dbReference type="ARBA" id="ARBA00022833"/>
    </source>
</evidence>
<dbReference type="OrthoDB" id="15304at2759"/>